<name>A4JTY9_BURVG</name>
<dbReference type="AlphaFoldDB" id="A4JTY9"/>
<sequence>MNTKLKVGMTVAGAAVIAGAIASAAVLNHMPLVKWALVAVGFLMMMPLWTLFSGVTPSAPKKAEPDLFSKNLNYVPDDVNHDNLWRPIGGDRSGFDDHL</sequence>
<proteinExistence type="predicted"/>
<dbReference type="Proteomes" id="UP000002287">
    <property type="component" value="Plasmid pBVIE01"/>
</dbReference>
<keyword evidence="1" id="KW-1133">Transmembrane helix</keyword>
<protein>
    <submittedName>
        <fullName evidence="2">Uncharacterized protein</fullName>
    </submittedName>
</protein>
<keyword evidence="1" id="KW-0472">Membrane</keyword>
<reference evidence="2 3" key="1">
    <citation type="submission" date="2007-03" db="EMBL/GenBank/DDBJ databases">
        <title>Complete sequence of plasmid pBVIE01 of Burkholderia vietnamiensis G4.</title>
        <authorList>
            <consortium name="US DOE Joint Genome Institute"/>
            <person name="Copeland A."/>
            <person name="Lucas S."/>
            <person name="Lapidus A."/>
            <person name="Barry K."/>
            <person name="Detter J.C."/>
            <person name="Glavina del Rio T."/>
            <person name="Hammon N."/>
            <person name="Israni S."/>
            <person name="Dalin E."/>
            <person name="Tice H."/>
            <person name="Pitluck S."/>
            <person name="Chain P."/>
            <person name="Malfatti S."/>
            <person name="Shin M."/>
            <person name="Vergez L."/>
            <person name="Schmutz J."/>
            <person name="Larimer F."/>
            <person name="Land M."/>
            <person name="Hauser L."/>
            <person name="Kyrpides N."/>
            <person name="Tiedje J."/>
            <person name="Richardson P."/>
        </authorList>
    </citation>
    <scope>NUCLEOTIDE SEQUENCE [LARGE SCALE GENOMIC DNA]</scope>
    <source>
        <strain evidence="3">G4 / LMG 22486</strain>
        <plasmid evidence="2 3">pBVIE01</plasmid>
    </source>
</reference>
<keyword evidence="1" id="KW-0812">Transmembrane</keyword>
<geneLocation type="plasmid" evidence="2 3">
    <name>pBVIE01</name>
</geneLocation>
<dbReference type="HOGENOM" id="CLU_2314884_0_0_4"/>
<evidence type="ECO:0000313" key="2">
    <source>
        <dbReference type="EMBL" id="ABO59742.1"/>
    </source>
</evidence>
<feature type="transmembrane region" description="Helical" evidence="1">
    <location>
        <begin position="32"/>
        <end position="52"/>
    </location>
</feature>
<evidence type="ECO:0000256" key="1">
    <source>
        <dbReference type="SAM" id="Phobius"/>
    </source>
</evidence>
<keyword evidence="2" id="KW-0614">Plasmid</keyword>
<feature type="transmembrane region" description="Helical" evidence="1">
    <location>
        <begin position="7"/>
        <end position="26"/>
    </location>
</feature>
<evidence type="ECO:0000313" key="3">
    <source>
        <dbReference type="Proteomes" id="UP000002287"/>
    </source>
</evidence>
<dbReference type="EMBL" id="CP000617">
    <property type="protein sequence ID" value="ABO59742.1"/>
    <property type="molecule type" value="Genomic_DNA"/>
</dbReference>
<gene>
    <name evidence="2" type="ordered locus">Bcep1808_6855</name>
</gene>
<dbReference type="KEGG" id="bvi:Bcep1808_6855"/>
<accession>A4JTY9</accession>
<organism evidence="2 3">
    <name type="scientific">Burkholderia vietnamiensis (strain G4 / LMG 22486)</name>
    <name type="common">Burkholderia cepacia (strain R1808)</name>
    <dbReference type="NCBI Taxonomy" id="269482"/>
    <lineage>
        <taxon>Bacteria</taxon>
        <taxon>Pseudomonadati</taxon>
        <taxon>Pseudomonadota</taxon>
        <taxon>Betaproteobacteria</taxon>
        <taxon>Burkholderiales</taxon>
        <taxon>Burkholderiaceae</taxon>
        <taxon>Burkholderia</taxon>
        <taxon>Burkholderia cepacia complex</taxon>
    </lineage>
</organism>